<reference evidence="2 3" key="1">
    <citation type="submission" date="2011-02" db="EMBL/GenBank/DDBJ databases">
        <authorList>
            <person name="Durkin A.S."/>
            <person name="Madupu R."/>
            <person name="Torralba M."/>
            <person name="Gillis M."/>
            <person name="Methe B."/>
            <person name="Sutton G."/>
            <person name="Nelson K.E."/>
        </authorList>
    </citation>
    <scope>NUCLEOTIDE SEQUENCE [LARGE SCALE GENOMIC DNA]</scope>
    <source>
        <strain evidence="2 3">CRIS 18C-A</strain>
    </source>
</reference>
<sequence length="71" mass="7785">MSGINTSAEGGYAPCHYHIDGNLMGRTGFPKGNERLPVERKLHMEIHDIQVQTDSDNKGYKRTPGNAMAGL</sequence>
<organism evidence="2 3">
    <name type="scientific">Prevotella denticola CRIS 18C-A</name>
    <dbReference type="NCBI Taxonomy" id="944557"/>
    <lineage>
        <taxon>Bacteria</taxon>
        <taxon>Pseudomonadati</taxon>
        <taxon>Bacteroidota</taxon>
        <taxon>Bacteroidia</taxon>
        <taxon>Bacteroidales</taxon>
        <taxon>Prevotellaceae</taxon>
        <taxon>Prevotella</taxon>
    </lineage>
</organism>
<accession>F0H8S1</accession>
<gene>
    <name evidence="2" type="ORF">HMPREF9303_2571</name>
</gene>
<protein>
    <submittedName>
        <fullName evidence="2">Conserved domain protein</fullName>
    </submittedName>
</protein>
<feature type="region of interest" description="Disordered" evidence="1">
    <location>
        <begin position="48"/>
        <end position="71"/>
    </location>
</feature>
<evidence type="ECO:0000313" key="2">
    <source>
        <dbReference type="EMBL" id="EGC85776.1"/>
    </source>
</evidence>
<dbReference type="Proteomes" id="UP000003155">
    <property type="component" value="Unassembled WGS sequence"/>
</dbReference>
<evidence type="ECO:0000313" key="3">
    <source>
        <dbReference type="Proteomes" id="UP000003155"/>
    </source>
</evidence>
<comment type="caution">
    <text evidence="2">The sequence shown here is derived from an EMBL/GenBank/DDBJ whole genome shotgun (WGS) entry which is preliminary data.</text>
</comment>
<name>F0H8S1_9BACT</name>
<evidence type="ECO:0000256" key="1">
    <source>
        <dbReference type="SAM" id="MobiDB-lite"/>
    </source>
</evidence>
<proteinExistence type="predicted"/>
<dbReference type="AlphaFoldDB" id="F0H8S1"/>
<dbReference type="EMBL" id="AEXO01000095">
    <property type="protein sequence ID" value="EGC85776.1"/>
    <property type="molecule type" value="Genomic_DNA"/>
</dbReference>
<keyword evidence="3" id="KW-1185">Reference proteome</keyword>